<dbReference type="UniPathway" id="UPA00904">
    <property type="reaction ID" value="UER00871"/>
</dbReference>
<comment type="pathway">
    <text evidence="1">Amino-acid biosynthesis; L-methionine biosynthesis via salvage pathway; S-methyl-5-thio-alpha-D-ribose 1-phosphate from S-methyl-5'-thioadenosine (hydrolase route): step 1/2.</text>
</comment>
<dbReference type="EC" id="3.2.2.9" evidence="2"/>
<evidence type="ECO:0000313" key="7">
    <source>
        <dbReference type="EMBL" id="EFY06743.1"/>
    </source>
</evidence>
<dbReference type="GO" id="GO:0009164">
    <property type="term" value="P:nucleoside catabolic process"/>
    <property type="evidence" value="ECO:0007669"/>
    <property type="project" value="InterPro"/>
</dbReference>
<dbReference type="AlphaFoldDB" id="E8LL83"/>
<keyword evidence="7" id="KW-0326">Glycosidase</keyword>
<dbReference type="InterPro" id="IPR035994">
    <property type="entry name" value="Nucleoside_phosphorylase_sf"/>
</dbReference>
<dbReference type="PANTHER" id="PTHR46832:SF1">
    <property type="entry name" value="5'-METHYLTHIOADENOSINE_S-ADENOSYLHOMOCYSTEINE NUCLEOSIDASE"/>
    <property type="match status" value="1"/>
</dbReference>
<evidence type="ECO:0000313" key="8">
    <source>
        <dbReference type="Proteomes" id="UP000018458"/>
    </source>
</evidence>
<feature type="domain" description="Nucleoside phosphorylase" evidence="6">
    <location>
        <begin position="2"/>
        <end position="227"/>
    </location>
</feature>
<dbReference type="GO" id="GO:0005829">
    <property type="term" value="C:cytosol"/>
    <property type="evidence" value="ECO:0007669"/>
    <property type="project" value="TreeGrafter"/>
</dbReference>
<dbReference type="NCBIfam" id="NF004079">
    <property type="entry name" value="PRK05584.1"/>
    <property type="match status" value="1"/>
</dbReference>
<name>E8LL83_SUCHY</name>
<dbReference type="HOGENOM" id="CLU_031248_2_2_6"/>
<dbReference type="Pfam" id="PF01048">
    <property type="entry name" value="PNP_UDP_1"/>
    <property type="match status" value="1"/>
</dbReference>
<dbReference type="Gene3D" id="3.40.50.1580">
    <property type="entry name" value="Nucleoside phosphorylase domain"/>
    <property type="match status" value="1"/>
</dbReference>
<gene>
    <name evidence="7" type="primary">mtnN</name>
    <name evidence="7" type="ORF">HMPREF9444_01490</name>
</gene>
<dbReference type="STRING" id="762983.HMPREF9444_01490"/>
<evidence type="ECO:0000259" key="6">
    <source>
        <dbReference type="Pfam" id="PF01048"/>
    </source>
</evidence>
<dbReference type="CDD" id="cd09008">
    <property type="entry name" value="MTAN"/>
    <property type="match status" value="1"/>
</dbReference>
<evidence type="ECO:0000256" key="5">
    <source>
        <dbReference type="ARBA" id="ARBA00023167"/>
    </source>
</evidence>
<dbReference type="GO" id="GO:0019284">
    <property type="term" value="P:L-methionine salvage from S-adenosylmethionine"/>
    <property type="evidence" value="ECO:0007669"/>
    <property type="project" value="TreeGrafter"/>
</dbReference>
<dbReference type="eggNOG" id="COG0775">
    <property type="taxonomic scope" value="Bacteria"/>
</dbReference>
<evidence type="ECO:0000256" key="2">
    <source>
        <dbReference type="ARBA" id="ARBA00011974"/>
    </source>
</evidence>
<proteinExistence type="predicted"/>
<dbReference type="InterPro" id="IPR010049">
    <property type="entry name" value="MTA_SAH_Nsdase"/>
</dbReference>
<dbReference type="InterPro" id="IPR000845">
    <property type="entry name" value="Nucleoside_phosphorylase_d"/>
</dbReference>
<keyword evidence="8" id="KW-1185">Reference proteome</keyword>
<dbReference type="NCBIfam" id="TIGR01704">
    <property type="entry name" value="MTA_SAH-Nsdase"/>
    <property type="match status" value="1"/>
</dbReference>
<evidence type="ECO:0000256" key="3">
    <source>
        <dbReference type="ARBA" id="ARBA00022605"/>
    </source>
</evidence>
<dbReference type="OrthoDB" id="9792278at2"/>
<comment type="caution">
    <text evidence="7">The sequence shown here is derived from an EMBL/GenBank/DDBJ whole genome shotgun (WGS) entry which is preliminary data.</text>
</comment>
<evidence type="ECO:0000256" key="1">
    <source>
        <dbReference type="ARBA" id="ARBA00004945"/>
    </source>
</evidence>
<dbReference type="GO" id="GO:0019509">
    <property type="term" value="P:L-methionine salvage from methylthioadenosine"/>
    <property type="evidence" value="ECO:0007669"/>
    <property type="project" value="UniProtKB-UniPathway"/>
</dbReference>
<accession>E8LL83</accession>
<organism evidence="7 8">
    <name type="scientific">Succinatimonas hippei (strain DSM 22608 / JCM 16073 / KCTC 15190 / YIT 12066)</name>
    <dbReference type="NCBI Taxonomy" id="762983"/>
    <lineage>
        <taxon>Bacteria</taxon>
        <taxon>Pseudomonadati</taxon>
        <taxon>Pseudomonadota</taxon>
        <taxon>Gammaproteobacteria</taxon>
        <taxon>Aeromonadales</taxon>
        <taxon>Succinivibrionaceae</taxon>
        <taxon>Succinatimonas</taxon>
    </lineage>
</organism>
<keyword evidence="5" id="KW-0486">Methionine biosynthesis</keyword>
<protein>
    <recommendedName>
        <fullName evidence="2">adenosylhomocysteine nucleosidase</fullName>
        <ecNumber evidence="2">3.2.2.9</ecNumber>
    </recommendedName>
</protein>
<dbReference type="GO" id="GO:0008930">
    <property type="term" value="F:methylthioadenosine nucleosidase activity"/>
    <property type="evidence" value="ECO:0007669"/>
    <property type="project" value="InterPro"/>
</dbReference>
<keyword evidence="3" id="KW-0028">Amino-acid biosynthesis</keyword>
<evidence type="ECO:0000256" key="4">
    <source>
        <dbReference type="ARBA" id="ARBA00022801"/>
    </source>
</evidence>
<dbReference type="SUPFAM" id="SSF53167">
    <property type="entry name" value="Purine and uridine phosphorylases"/>
    <property type="match status" value="1"/>
</dbReference>
<reference evidence="7 8" key="1">
    <citation type="submission" date="2011-01" db="EMBL/GenBank/DDBJ databases">
        <authorList>
            <person name="Weinstock G."/>
            <person name="Sodergren E."/>
            <person name="Clifton S."/>
            <person name="Fulton L."/>
            <person name="Fulton B."/>
            <person name="Courtney L."/>
            <person name="Fronick C."/>
            <person name="Harrison M."/>
            <person name="Strong C."/>
            <person name="Farmer C."/>
            <person name="Delahaunty K."/>
            <person name="Markovic C."/>
            <person name="Hall O."/>
            <person name="Minx P."/>
            <person name="Tomlinson C."/>
            <person name="Mitreva M."/>
            <person name="Hou S."/>
            <person name="Chen J."/>
            <person name="Wollam A."/>
            <person name="Pepin K.H."/>
            <person name="Johnson M."/>
            <person name="Bhonagiri V."/>
            <person name="Zhang X."/>
            <person name="Suruliraj S."/>
            <person name="Warren W."/>
            <person name="Chinwalla A."/>
            <person name="Mardis E.R."/>
            <person name="Wilson R.K."/>
        </authorList>
    </citation>
    <scope>NUCLEOTIDE SEQUENCE [LARGE SCALE GENOMIC DNA]</scope>
    <source>
        <strain evidence="8">DSM 22608 / JCM 16073 / KCTC 15190 / YIT 12066</strain>
    </source>
</reference>
<dbReference type="Proteomes" id="UP000018458">
    <property type="component" value="Unassembled WGS sequence"/>
</dbReference>
<dbReference type="GO" id="GO:0008782">
    <property type="term" value="F:adenosylhomocysteine nucleosidase activity"/>
    <property type="evidence" value="ECO:0007669"/>
    <property type="project" value="UniProtKB-EC"/>
</dbReference>
<dbReference type="PANTHER" id="PTHR46832">
    <property type="entry name" value="5'-METHYLTHIOADENOSINE/S-ADENOSYLHOMOCYSTEINE NUCLEOSIDASE"/>
    <property type="match status" value="1"/>
</dbReference>
<keyword evidence="4 7" id="KW-0378">Hydrolase</keyword>
<dbReference type="EMBL" id="AEVO01000084">
    <property type="protein sequence ID" value="EFY06743.1"/>
    <property type="molecule type" value="Genomic_DNA"/>
</dbReference>
<sequence length="230" mass="25043">MKLGIIGAMDEEVAKLSSLMTDKKTETIGVHEFFIGKLNNKEIVLSRSGIGKVCAAVTATLLIEKFKVDAVINTGIAGAVSTKLKIADIVFSTAAAYHDYDITVFGYKKGQVPMFEQYFKADEKLLQKSREITSAIKGFNVYEGVVLSGDQFISDKAKTRKMIETFPEALVTEMEGAAIAHVCTDLKVPFLVIRSVSDMADDDSPKASVDFMDIAVNNSVKIVCALIDKI</sequence>
<dbReference type="RefSeq" id="WP_009143671.1">
    <property type="nucleotide sequence ID" value="NZ_GL831017.1"/>
</dbReference>